<dbReference type="Gene3D" id="3.20.20.150">
    <property type="entry name" value="Divalent-metal-dependent TIM barrel enzymes"/>
    <property type="match status" value="1"/>
</dbReference>
<evidence type="ECO:0000313" key="3">
    <source>
        <dbReference type="Proteomes" id="UP000719942"/>
    </source>
</evidence>
<gene>
    <name evidence="2" type="ORF">J5W02_07625</name>
</gene>
<dbReference type="PANTHER" id="PTHR12110">
    <property type="entry name" value="HYDROXYPYRUVATE ISOMERASE"/>
    <property type="match status" value="1"/>
</dbReference>
<reference evidence="2 3" key="1">
    <citation type="submission" date="2021-03" db="EMBL/GenBank/DDBJ databases">
        <title>Caproiciproducens sp. nov. isolated from feces of cow.</title>
        <authorList>
            <person name="Choi J.-Y."/>
        </authorList>
    </citation>
    <scope>NUCLEOTIDE SEQUENCE [LARGE SCALE GENOMIC DNA]</scope>
    <source>
        <strain evidence="2 3">AGMB10547</strain>
    </source>
</reference>
<proteinExistence type="predicted"/>
<keyword evidence="2" id="KW-0413">Isomerase</keyword>
<protein>
    <submittedName>
        <fullName evidence="2">Sugar phosphate isomerase/epimerase</fullName>
    </submittedName>
</protein>
<accession>A0ABS7DN20</accession>
<evidence type="ECO:0000313" key="2">
    <source>
        <dbReference type="EMBL" id="MBW7572682.1"/>
    </source>
</evidence>
<dbReference type="Proteomes" id="UP000719942">
    <property type="component" value="Unassembled WGS sequence"/>
</dbReference>
<comment type="caution">
    <text evidence="2">The sequence shown here is derived from an EMBL/GenBank/DDBJ whole genome shotgun (WGS) entry which is preliminary data.</text>
</comment>
<dbReference type="InterPro" id="IPR013022">
    <property type="entry name" value="Xyl_isomerase-like_TIM-brl"/>
</dbReference>
<dbReference type="SUPFAM" id="SSF51658">
    <property type="entry name" value="Xylose isomerase-like"/>
    <property type="match status" value="1"/>
</dbReference>
<dbReference type="EMBL" id="JAGFNZ010000002">
    <property type="protein sequence ID" value="MBW7572682.1"/>
    <property type="molecule type" value="Genomic_DNA"/>
</dbReference>
<sequence>MKKMNLAYPVATPDSSVPLMGFTGPFETNLDFIRQAGYTGVELLVRDADELDASRLEIALSKRGLTAVSFGTSPMLAQDKLDLLSENDEIRAETFRRTVRMVDLASRFHAPVGIGKLRGNLQEGTGRTAERRDEIFRKLCEHCEKTGGSLVMEPQKYDNVNNLNTIDESLEWLKEMNSKRLKLLVDTFHMDLTEKDQFDSIRRANGQIGFVHLSDSDRKAPGCGRIDFGAVLKAFSDICYGGFFSMEIKQSPNSEEAAETSIKNLTRLSGQI</sequence>
<dbReference type="InterPro" id="IPR036237">
    <property type="entry name" value="Xyl_isomerase-like_sf"/>
</dbReference>
<evidence type="ECO:0000259" key="1">
    <source>
        <dbReference type="Pfam" id="PF01261"/>
    </source>
</evidence>
<keyword evidence="3" id="KW-1185">Reference proteome</keyword>
<dbReference type="GO" id="GO:0016853">
    <property type="term" value="F:isomerase activity"/>
    <property type="evidence" value="ECO:0007669"/>
    <property type="project" value="UniProtKB-KW"/>
</dbReference>
<feature type="domain" description="Xylose isomerase-like TIM barrel" evidence="1">
    <location>
        <begin position="31"/>
        <end position="266"/>
    </location>
</feature>
<name>A0ABS7DN20_9FIRM</name>
<dbReference type="Pfam" id="PF01261">
    <property type="entry name" value="AP_endonuc_2"/>
    <property type="match status" value="1"/>
</dbReference>
<dbReference type="InterPro" id="IPR050312">
    <property type="entry name" value="IolE/XylAMocC-like"/>
</dbReference>
<organism evidence="2 3">
    <name type="scientific">Caproiciproducens faecalis</name>
    <dbReference type="NCBI Taxonomy" id="2820301"/>
    <lineage>
        <taxon>Bacteria</taxon>
        <taxon>Bacillati</taxon>
        <taxon>Bacillota</taxon>
        <taxon>Clostridia</taxon>
        <taxon>Eubacteriales</taxon>
        <taxon>Acutalibacteraceae</taxon>
        <taxon>Caproiciproducens</taxon>
    </lineage>
</organism>